<comment type="caution">
    <text evidence="1">The sequence shown here is derived from an EMBL/GenBank/DDBJ whole genome shotgun (WGS) entry which is preliminary data.</text>
</comment>
<sequence length="178" mass="20710">MVNRDIYSLLLIASVTMLLMATTTGIAEAKTKKPLEELALYTLATGKDQKIDNICKFLGIPNNGEMVFNAKSHTILEDDERPMDIRGVIVLPLYANEPLEIIFAYRRSGWDQKLGDMINGYYLLTDETGKLKDVYYSKFWWVNGEMKQTNFKSIDNDIREIFKQETEFWLKWHEDKNP</sequence>
<dbReference type="AlphaFoldDB" id="A0A1E3X8L2"/>
<organism evidence="1 2">
    <name type="scientific">Candidatus Scalindua rubra</name>
    <dbReference type="NCBI Taxonomy" id="1872076"/>
    <lineage>
        <taxon>Bacteria</taxon>
        <taxon>Pseudomonadati</taxon>
        <taxon>Planctomycetota</taxon>
        <taxon>Candidatus Brocadiia</taxon>
        <taxon>Candidatus Brocadiales</taxon>
        <taxon>Candidatus Scalinduaceae</taxon>
        <taxon>Candidatus Scalindua</taxon>
    </lineage>
</organism>
<evidence type="ECO:0000313" key="1">
    <source>
        <dbReference type="EMBL" id="ODS31958.1"/>
    </source>
</evidence>
<proteinExistence type="predicted"/>
<dbReference type="EMBL" id="MAYW01000085">
    <property type="protein sequence ID" value="ODS31958.1"/>
    <property type="molecule type" value="Genomic_DNA"/>
</dbReference>
<dbReference type="Proteomes" id="UP000094056">
    <property type="component" value="Unassembled WGS sequence"/>
</dbReference>
<reference evidence="1 2" key="1">
    <citation type="submission" date="2016-07" db="EMBL/GenBank/DDBJ databases">
        <title>Draft genome of Scalindua rubra, obtained from a brine-seawater interface in the Red Sea, sheds light on salt adaptation in anammox bacteria.</title>
        <authorList>
            <person name="Speth D.R."/>
            <person name="Lagkouvardos I."/>
            <person name="Wang Y."/>
            <person name="Qian P.-Y."/>
            <person name="Dutilh B.E."/>
            <person name="Jetten M.S."/>
        </authorList>
    </citation>
    <scope>NUCLEOTIDE SEQUENCE [LARGE SCALE GENOMIC DNA]</scope>
    <source>
        <strain evidence="1">BSI-1</strain>
    </source>
</reference>
<evidence type="ECO:0000313" key="2">
    <source>
        <dbReference type="Proteomes" id="UP000094056"/>
    </source>
</evidence>
<protein>
    <submittedName>
        <fullName evidence="1">Uncharacterized protein</fullName>
    </submittedName>
</protein>
<name>A0A1E3X8L2_9BACT</name>
<gene>
    <name evidence="1" type="ORF">SCARUB_02931</name>
</gene>
<accession>A0A1E3X8L2</accession>